<organism evidence="2 3">
    <name type="scientific">Cellvibrio zantedeschiae</name>
    <dbReference type="NCBI Taxonomy" id="1237077"/>
    <lineage>
        <taxon>Bacteria</taxon>
        <taxon>Pseudomonadati</taxon>
        <taxon>Pseudomonadota</taxon>
        <taxon>Gammaproteobacteria</taxon>
        <taxon>Cellvibrionales</taxon>
        <taxon>Cellvibrionaceae</taxon>
        <taxon>Cellvibrio</taxon>
    </lineage>
</organism>
<dbReference type="Proteomes" id="UP000619761">
    <property type="component" value="Unassembled WGS sequence"/>
</dbReference>
<protein>
    <submittedName>
        <fullName evidence="2">Uncharacterized protein</fullName>
    </submittedName>
</protein>
<evidence type="ECO:0000256" key="1">
    <source>
        <dbReference type="SAM" id="Phobius"/>
    </source>
</evidence>
<sequence>MLLENLSSQERQLYGLIGVSSAAALVLGLLGGLISFSWGNKDRADNWQASATPAQVDTLKDFTDISTQSRWFTEAGPATAAQTAEAARKAIEGQPESLKLIGIVQRNNQPYALFIPVDPNPASSGAPKGVTQFTVGRTLVGDWQVKEITESKVVAATNKEGAEQQTREIFLYQAKK</sequence>
<feature type="transmembrane region" description="Helical" evidence="1">
    <location>
        <begin position="12"/>
        <end position="34"/>
    </location>
</feature>
<proteinExistence type="predicted"/>
<evidence type="ECO:0000313" key="2">
    <source>
        <dbReference type="EMBL" id="GGY82507.1"/>
    </source>
</evidence>
<keyword evidence="3" id="KW-1185">Reference proteome</keyword>
<keyword evidence="1" id="KW-0812">Transmembrane</keyword>
<dbReference type="EMBL" id="BMYZ01000003">
    <property type="protein sequence ID" value="GGY82507.1"/>
    <property type="molecule type" value="Genomic_DNA"/>
</dbReference>
<keyword evidence="1" id="KW-1133">Transmembrane helix</keyword>
<reference evidence="3" key="1">
    <citation type="journal article" date="2019" name="Int. J. Syst. Evol. Microbiol.">
        <title>The Global Catalogue of Microorganisms (GCM) 10K type strain sequencing project: providing services to taxonomists for standard genome sequencing and annotation.</title>
        <authorList>
            <consortium name="The Broad Institute Genomics Platform"/>
            <consortium name="The Broad Institute Genome Sequencing Center for Infectious Disease"/>
            <person name="Wu L."/>
            <person name="Ma J."/>
        </authorList>
    </citation>
    <scope>NUCLEOTIDE SEQUENCE [LARGE SCALE GENOMIC DNA]</scope>
    <source>
        <strain evidence="3">KCTC 32239</strain>
    </source>
</reference>
<evidence type="ECO:0000313" key="3">
    <source>
        <dbReference type="Proteomes" id="UP000619761"/>
    </source>
</evidence>
<dbReference type="RefSeq" id="WP_189419930.1">
    <property type="nucleotide sequence ID" value="NZ_BMYZ01000003.1"/>
</dbReference>
<name>A0ABQ3B9Z2_9GAMM</name>
<gene>
    <name evidence="2" type="ORF">GCM10011613_29140</name>
</gene>
<accession>A0ABQ3B9Z2</accession>
<keyword evidence="1" id="KW-0472">Membrane</keyword>
<comment type="caution">
    <text evidence="2">The sequence shown here is derived from an EMBL/GenBank/DDBJ whole genome shotgun (WGS) entry which is preliminary data.</text>
</comment>